<reference evidence="2 3" key="1">
    <citation type="submission" date="2021-01" db="EMBL/GenBank/DDBJ databases">
        <title>Roseomonas sp. nov, a bacterium isolated from an oil production mixture in Yumen Oilfield.</title>
        <authorList>
            <person name="Wu D."/>
        </authorList>
    </citation>
    <scope>NUCLEOTIDE SEQUENCE [LARGE SCALE GENOMIC DNA]</scope>
    <source>
        <strain evidence="2 3">ROY-5-3</strain>
    </source>
</reference>
<accession>A0ABS6H9X0</accession>
<dbReference type="PANTHER" id="PTHR37539">
    <property type="entry name" value="SECRETED PROTEIN-RELATED"/>
    <property type="match status" value="1"/>
</dbReference>
<sequence>MLIPTDYAAGFAEARKHDPQMAETYLRFITEGDPLADAALASLKPGEEKLWIQRGIEEGGAALADAPEPMRALFAEIERVPDWYDPEATRAGSHAFHANLELLLGAFVGAVLVEGFATMISKSFAITGRVTDTGVSRMHQNNRHLVEIFMPGGLDRQAEGWRLSVRIRMIHARVRQMLNRSEEWDKAAWGVPLSGSHIAFAASAFSGQLLMRGKQLGLRMTQEEVDSFMHTWRYSGHLMGVPLEMQAVTAEDAQRLVRIGRMCEPPPTMEAILVANGLINSAALVAGITDPDKRRKLAQYVYRVSRALLGDEISDQLNFPKLSTFGVLPFFRLRARTDRLMRKWVPGREGRRRAEQYSHMLGMSYDDKGPISYRLPAKLHAETDRPD</sequence>
<proteinExistence type="predicted"/>
<dbReference type="PANTHER" id="PTHR37539:SF1">
    <property type="entry name" value="ER-BOUND OXYGENASE MPAB_MPAB'_RUBBER OXYGENASE CATALYTIC DOMAIN-CONTAINING PROTEIN"/>
    <property type="match status" value="1"/>
</dbReference>
<keyword evidence="3" id="KW-1185">Reference proteome</keyword>
<evidence type="ECO:0000259" key="1">
    <source>
        <dbReference type="Pfam" id="PF09995"/>
    </source>
</evidence>
<dbReference type="RefSeq" id="WP_216875806.1">
    <property type="nucleotide sequence ID" value="NZ_JAERQM010000003.1"/>
</dbReference>
<dbReference type="Proteomes" id="UP000689967">
    <property type="component" value="Unassembled WGS sequence"/>
</dbReference>
<dbReference type="InterPro" id="IPR037473">
    <property type="entry name" value="Lcp-like"/>
</dbReference>
<comment type="caution">
    <text evidence="2">The sequence shown here is derived from an EMBL/GenBank/DDBJ whole genome shotgun (WGS) entry which is preliminary data.</text>
</comment>
<gene>
    <name evidence="2" type="ORF">JJQ90_12380</name>
</gene>
<dbReference type="InterPro" id="IPR018713">
    <property type="entry name" value="MPAB/Lcp_cat_dom"/>
</dbReference>
<name>A0ABS6H9X0_9PROT</name>
<dbReference type="EMBL" id="JAERQM010000003">
    <property type="protein sequence ID" value="MBU8544508.1"/>
    <property type="molecule type" value="Genomic_DNA"/>
</dbReference>
<feature type="domain" description="ER-bound oxygenase mpaB/mpaB'/Rubber oxygenase catalytic" evidence="1">
    <location>
        <begin position="97"/>
        <end position="326"/>
    </location>
</feature>
<dbReference type="Pfam" id="PF09995">
    <property type="entry name" value="MPAB_Lcp_cat"/>
    <property type="match status" value="1"/>
</dbReference>
<protein>
    <submittedName>
        <fullName evidence="2">DUF2236 domain-containing protein</fullName>
    </submittedName>
</protein>
<organism evidence="2 3">
    <name type="scientific">Falsiroseomonas oleicola</name>
    <dbReference type="NCBI Taxonomy" id="2801474"/>
    <lineage>
        <taxon>Bacteria</taxon>
        <taxon>Pseudomonadati</taxon>
        <taxon>Pseudomonadota</taxon>
        <taxon>Alphaproteobacteria</taxon>
        <taxon>Acetobacterales</taxon>
        <taxon>Roseomonadaceae</taxon>
        <taxon>Falsiroseomonas</taxon>
    </lineage>
</organism>
<evidence type="ECO:0000313" key="3">
    <source>
        <dbReference type="Proteomes" id="UP000689967"/>
    </source>
</evidence>
<evidence type="ECO:0000313" key="2">
    <source>
        <dbReference type="EMBL" id="MBU8544508.1"/>
    </source>
</evidence>